<feature type="region of interest" description="Disordered" evidence="1">
    <location>
        <begin position="752"/>
        <end position="777"/>
    </location>
</feature>
<reference evidence="2" key="2">
    <citation type="submission" date="2020-07" db="EMBL/GenBank/DDBJ databases">
        <authorList>
            <person name="Lood C."/>
            <person name="Girard L."/>
        </authorList>
    </citation>
    <scope>NUCLEOTIDE SEQUENCE</scope>
    <source>
        <strain evidence="2">RW4S2</strain>
    </source>
</reference>
<dbReference type="EMBL" id="JABWRP010000024">
    <property type="protein sequence ID" value="MBC3473186.1"/>
    <property type="molecule type" value="Genomic_DNA"/>
</dbReference>
<dbReference type="Proteomes" id="UP000628137">
    <property type="component" value="Unassembled WGS sequence"/>
</dbReference>
<gene>
    <name evidence="3" type="ORF">HU738_001375</name>
    <name evidence="2" type="ORF">HU738_21745</name>
</gene>
<sequence>MSGNSLLAILDWMKRNPHLSEWDFIFAVPPVAVDSLVQRHHRLQMSKGSDIAWKRIEIKVSASRQTHVLSHYRLGPPSLDWGHASYDNPRVGFSLQADGGTHVLQDNFLDVLAVSAHDALDSLQLRGLTRFTTDDLRLGLDLKQPEAQSLEFDLGDSQQERWEGGAFMADYLAHQLEDDQGLYALADVSAKSENPFLNARAVGARVMTQASDPRAALVLFGSLERGPAGVYPPAGSDFPFLLPKEMAERAPATLLLSRRLLHRAAYAHAMEAMLDGPTFDYRNTPEGALQSLQAKAGTLQVFELAHTASHYLFKSSRFSLQAGAGALPLTAEFDEDEVQLRWQSQGAIAFEYQQRKKHEDEAPKPWLPLSCTFEFHLHHRFYLFRPSLEETDGGLIMGEVAWPWAEQAEVTVLDGLPADLDETQLEEIDRFVGLVLKQALLEGLARKLSARVPETLLKNFTLAQDSAFTPHDAEYPHGLALFGKLDSNAAGIQIRDQDVRLAPGQAHTFTVDSGLASVTWSLEALDGNMGDIGDIDPDTGFYQAPPAHVLGYRQARGLVIATDRQTRARSTTLLTALAQSINANPRVRICSYGDQLTFTAGALGGDPQWRVVEQPGCGRVEPSADGTRCTYTAAGQQDEGTYLLDMIEVSNSATGEVTVVQVLVMQEEPALHLEADPPKPDGSVQFRAYFNGIEKTAQVQWPLHLGDGFLDEDEGVYWPAWEGPTPFVLVTALLPDTPFGDLEGHLLLPLEPQRKGHPARQPAADQTLFEPDASSRG</sequence>
<name>A0A923GLQ9_9PSED</name>
<keyword evidence="4" id="KW-1185">Reference proteome</keyword>
<proteinExistence type="predicted"/>
<dbReference type="AlphaFoldDB" id="A0A923GLQ9"/>
<accession>A0A923GLQ9</accession>
<dbReference type="RefSeq" id="WP_186604037.1">
    <property type="nucleotide sequence ID" value="NZ_JABWRP020000001.1"/>
</dbReference>
<evidence type="ECO:0000256" key="1">
    <source>
        <dbReference type="SAM" id="MobiDB-lite"/>
    </source>
</evidence>
<evidence type="ECO:0000313" key="3">
    <source>
        <dbReference type="EMBL" id="MBV4539699.1"/>
    </source>
</evidence>
<organism evidence="2">
    <name type="scientific">Pseudomonas vlassakiae</name>
    <dbReference type="NCBI Taxonomy" id="485888"/>
    <lineage>
        <taxon>Bacteria</taxon>
        <taxon>Pseudomonadati</taxon>
        <taxon>Pseudomonadota</taxon>
        <taxon>Gammaproteobacteria</taxon>
        <taxon>Pseudomonadales</taxon>
        <taxon>Pseudomonadaceae</taxon>
        <taxon>Pseudomonas</taxon>
    </lineage>
</organism>
<dbReference type="EMBL" id="JABWRP020000001">
    <property type="protein sequence ID" value="MBV4539699.1"/>
    <property type="molecule type" value="Genomic_DNA"/>
</dbReference>
<protein>
    <submittedName>
        <fullName evidence="2">Uncharacterized protein</fullName>
    </submittedName>
</protein>
<evidence type="ECO:0000313" key="4">
    <source>
        <dbReference type="Proteomes" id="UP000628137"/>
    </source>
</evidence>
<reference evidence="2 4" key="1">
    <citation type="journal article" date="2020" name="Microorganisms">
        <title>Reliable Identification of Environmental Pseudomonas Isolates Using the rpoD Gene.</title>
        <authorList>
            <consortium name="The Broad Institute Genome Sequencing Platform"/>
            <person name="Girard L."/>
            <person name="Lood C."/>
            <person name="Rokni-Zadeh H."/>
            <person name="van Noort V."/>
            <person name="Lavigne R."/>
            <person name="De Mot R."/>
        </authorList>
    </citation>
    <scope>NUCLEOTIDE SEQUENCE</scope>
    <source>
        <strain evidence="2 4">RW4S2</strain>
    </source>
</reference>
<reference evidence="3" key="3">
    <citation type="submission" date="2021-06" db="EMBL/GenBank/DDBJ databases">
        <title>Updating the genus Pseudomonas: Description of 43 new species and partition of the Pseudomonas putida group.</title>
        <authorList>
            <person name="Girard L."/>
            <person name="Lood C."/>
            <person name="Vandamme P."/>
            <person name="Rokni-Zadeh H."/>
            <person name="Van Noort V."/>
            <person name="Hofte M."/>
            <person name="Lavigne R."/>
            <person name="De Mot R."/>
        </authorList>
    </citation>
    <scope>NUCLEOTIDE SEQUENCE</scope>
    <source>
        <strain evidence="3">RW4S2</strain>
    </source>
</reference>
<comment type="caution">
    <text evidence="2">The sequence shown here is derived from an EMBL/GenBank/DDBJ whole genome shotgun (WGS) entry which is preliminary data.</text>
</comment>
<evidence type="ECO:0000313" key="2">
    <source>
        <dbReference type="EMBL" id="MBC3473186.1"/>
    </source>
</evidence>